<dbReference type="GO" id="GO:0005829">
    <property type="term" value="C:cytosol"/>
    <property type="evidence" value="ECO:0007669"/>
    <property type="project" value="TreeGrafter"/>
</dbReference>
<evidence type="ECO:0000313" key="4">
    <source>
        <dbReference type="EMBL" id="WCO66895.1"/>
    </source>
</evidence>
<dbReference type="PANTHER" id="PTHR43240:SF5">
    <property type="entry name" value="1,4-DIHYDROXY-2-NAPHTHOYL-COA THIOESTERASE 1"/>
    <property type="match status" value="1"/>
</dbReference>
<dbReference type="EMBL" id="CP116942">
    <property type="protein sequence ID" value="WCO66895.1"/>
    <property type="molecule type" value="Genomic_DNA"/>
</dbReference>
<dbReference type="GO" id="GO:0061522">
    <property type="term" value="F:1,4-dihydroxy-2-naphthoyl-CoA thioesterase activity"/>
    <property type="evidence" value="ECO:0007669"/>
    <property type="project" value="TreeGrafter"/>
</dbReference>
<dbReference type="PANTHER" id="PTHR43240">
    <property type="entry name" value="1,4-DIHYDROXY-2-NAPHTHOYL-COA THIOESTERASE 1"/>
    <property type="match status" value="1"/>
</dbReference>
<evidence type="ECO:0000259" key="3">
    <source>
        <dbReference type="Pfam" id="PF03061"/>
    </source>
</evidence>
<gene>
    <name evidence="4" type="ORF">PO878_20595</name>
</gene>
<accession>A0AAF0BVL5</accession>
<sequence length="147" mass="15870">MADTDTPDLPSAGMPTSGFDQVVGIEYLTVSPDEVVLRLPIEPHLHQPYGIVHGGVWATAVETAASVGAGTWLRSEGRGGSVVGVSNHTDFLRAVRDGTVTVRATPIHRGRLQQLWLVELHDATDRLVARGEVRLQNLDDSDRLGRS</sequence>
<proteinExistence type="inferred from homology"/>
<organism evidence="4 5">
    <name type="scientific">Iamia majanohamensis</name>
    <dbReference type="NCBI Taxonomy" id="467976"/>
    <lineage>
        <taxon>Bacteria</taxon>
        <taxon>Bacillati</taxon>
        <taxon>Actinomycetota</taxon>
        <taxon>Acidimicrobiia</taxon>
        <taxon>Acidimicrobiales</taxon>
        <taxon>Iamiaceae</taxon>
        <taxon>Iamia</taxon>
    </lineage>
</organism>
<dbReference type="InterPro" id="IPR029069">
    <property type="entry name" value="HotDog_dom_sf"/>
</dbReference>
<reference evidence="4" key="1">
    <citation type="submission" date="2023-01" db="EMBL/GenBank/DDBJ databases">
        <title>The diversity of Class Acidimicrobiia in South China Sea sediment environments and the proposal of Iamia marina sp. nov., a novel species of the genus Iamia.</title>
        <authorList>
            <person name="He Y."/>
            <person name="Tian X."/>
        </authorList>
    </citation>
    <scope>NUCLEOTIDE SEQUENCE</scope>
    <source>
        <strain evidence="4">DSM 19957</strain>
    </source>
</reference>
<protein>
    <submittedName>
        <fullName evidence="4">PaaI family thioesterase</fullName>
    </submittedName>
</protein>
<comment type="similarity">
    <text evidence="1">Belongs to the thioesterase PaaI family.</text>
</comment>
<dbReference type="CDD" id="cd03443">
    <property type="entry name" value="PaaI_thioesterase"/>
    <property type="match status" value="1"/>
</dbReference>
<dbReference type="InterPro" id="IPR006683">
    <property type="entry name" value="Thioestr_dom"/>
</dbReference>
<dbReference type="Proteomes" id="UP001216390">
    <property type="component" value="Chromosome"/>
</dbReference>
<dbReference type="AlphaFoldDB" id="A0AAF0BVL5"/>
<feature type="domain" description="Thioesterase" evidence="3">
    <location>
        <begin position="49"/>
        <end position="129"/>
    </location>
</feature>
<dbReference type="KEGG" id="ima:PO878_20595"/>
<name>A0AAF0BVL5_9ACTN</name>
<keyword evidence="2" id="KW-0378">Hydrolase</keyword>
<dbReference type="Pfam" id="PF03061">
    <property type="entry name" value="4HBT"/>
    <property type="match status" value="1"/>
</dbReference>
<dbReference type="NCBIfam" id="TIGR00369">
    <property type="entry name" value="unchar_dom_1"/>
    <property type="match status" value="1"/>
</dbReference>
<keyword evidence="5" id="KW-1185">Reference proteome</keyword>
<evidence type="ECO:0000313" key="5">
    <source>
        <dbReference type="Proteomes" id="UP001216390"/>
    </source>
</evidence>
<dbReference type="InterPro" id="IPR003736">
    <property type="entry name" value="PAAI_dom"/>
</dbReference>
<evidence type="ECO:0000256" key="1">
    <source>
        <dbReference type="ARBA" id="ARBA00008324"/>
    </source>
</evidence>
<evidence type="ECO:0000256" key="2">
    <source>
        <dbReference type="ARBA" id="ARBA00022801"/>
    </source>
</evidence>
<dbReference type="Gene3D" id="3.10.129.10">
    <property type="entry name" value="Hotdog Thioesterase"/>
    <property type="match status" value="1"/>
</dbReference>
<dbReference type="SUPFAM" id="SSF54637">
    <property type="entry name" value="Thioesterase/thiol ester dehydrase-isomerase"/>
    <property type="match status" value="1"/>
</dbReference>